<dbReference type="Proteomes" id="UP000311382">
    <property type="component" value="Unassembled WGS sequence"/>
</dbReference>
<evidence type="ECO:0000256" key="2">
    <source>
        <dbReference type="SAM" id="Phobius"/>
    </source>
</evidence>
<keyword evidence="2" id="KW-0812">Transmembrane</keyword>
<sequence length="117" mass="12779">MSTSTQVLPDGATSTSTAPSPEQTKDDLSEAHRDSSAIIASSTVVSFLVLVLAGLLLFFRISRKLRRRHENKRKHEAMLAEAGAQGTTVMATTRLKRGKARNAFEDLNEWEGVPVLV</sequence>
<feature type="region of interest" description="Disordered" evidence="1">
    <location>
        <begin position="1"/>
        <end position="30"/>
    </location>
</feature>
<protein>
    <submittedName>
        <fullName evidence="3">Uncharacterized protein</fullName>
    </submittedName>
</protein>
<evidence type="ECO:0000313" key="4">
    <source>
        <dbReference type="Proteomes" id="UP000311382"/>
    </source>
</evidence>
<dbReference type="AlphaFoldDB" id="A0A5C5FY67"/>
<organism evidence="3 4">
    <name type="scientific">Rhodotorula diobovata</name>
    <dbReference type="NCBI Taxonomy" id="5288"/>
    <lineage>
        <taxon>Eukaryota</taxon>
        <taxon>Fungi</taxon>
        <taxon>Dikarya</taxon>
        <taxon>Basidiomycota</taxon>
        <taxon>Pucciniomycotina</taxon>
        <taxon>Microbotryomycetes</taxon>
        <taxon>Sporidiobolales</taxon>
        <taxon>Sporidiobolaceae</taxon>
        <taxon>Rhodotorula</taxon>
    </lineage>
</organism>
<accession>A0A5C5FY67</accession>
<feature type="compositionally biased region" description="Polar residues" evidence="1">
    <location>
        <begin position="1"/>
        <end position="22"/>
    </location>
</feature>
<name>A0A5C5FY67_9BASI</name>
<proteinExistence type="predicted"/>
<keyword evidence="4" id="KW-1185">Reference proteome</keyword>
<feature type="transmembrane region" description="Helical" evidence="2">
    <location>
        <begin position="37"/>
        <end position="59"/>
    </location>
</feature>
<reference evidence="3 4" key="1">
    <citation type="submission" date="2019-03" db="EMBL/GenBank/DDBJ databases">
        <title>Rhodosporidium diobovatum UCD-FST 08-225 genome sequencing, assembly, and annotation.</title>
        <authorList>
            <person name="Fakankun I.U."/>
            <person name="Fristensky B."/>
            <person name="Levin D.B."/>
        </authorList>
    </citation>
    <scope>NUCLEOTIDE SEQUENCE [LARGE SCALE GENOMIC DNA]</scope>
    <source>
        <strain evidence="3 4">UCD-FST 08-225</strain>
    </source>
</reference>
<comment type="caution">
    <text evidence="3">The sequence shown here is derived from an EMBL/GenBank/DDBJ whole genome shotgun (WGS) entry which is preliminary data.</text>
</comment>
<keyword evidence="2" id="KW-1133">Transmembrane helix</keyword>
<gene>
    <name evidence="3" type="ORF">DMC30DRAFT_416317</name>
</gene>
<keyword evidence="2" id="KW-0472">Membrane</keyword>
<dbReference type="EMBL" id="SOZI01000050">
    <property type="protein sequence ID" value="TNY21112.1"/>
    <property type="molecule type" value="Genomic_DNA"/>
</dbReference>
<evidence type="ECO:0000313" key="3">
    <source>
        <dbReference type="EMBL" id="TNY21112.1"/>
    </source>
</evidence>
<evidence type="ECO:0000256" key="1">
    <source>
        <dbReference type="SAM" id="MobiDB-lite"/>
    </source>
</evidence>